<feature type="region of interest" description="Disordered" evidence="4">
    <location>
        <begin position="467"/>
        <end position="488"/>
    </location>
</feature>
<feature type="region of interest" description="Disordered" evidence="4">
    <location>
        <begin position="78"/>
        <end position="99"/>
    </location>
</feature>
<dbReference type="Gene3D" id="3.30.870.10">
    <property type="entry name" value="Endonuclease Chain A"/>
    <property type="match status" value="1"/>
</dbReference>
<feature type="compositionally biased region" description="Basic and acidic residues" evidence="4">
    <location>
        <begin position="467"/>
        <end position="477"/>
    </location>
</feature>
<evidence type="ECO:0000259" key="5">
    <source>
        <dbReference type="Pfam" id="PF07894"/>
    </source>
</evidence>
<dbReference type="AlphaFoldDB" id="A0A8C0I3K6"/>
<dbReference type="Ensembl" id="ENSBMST00010026301.1">
    <property type="protein sequence ID" value="ENSBMSP00010023873.1"/>
    <property type="gene ID" value="ENSBMSG00010017341.1"/>
</dbReference>
<evidence type="ECO:0000256" key="3">
    <source>
        <dbReference type="ARBA" id="ARBA00022490"/>
    </source>
</evidence>
<evidence type="ECO:0000313" key="6">
    <source>
        <dbReference type="Ensembl" id="ENSBMSP00010023873.1"/>
    </source>
</evidence>
<dbReference type="FunFam" id="3.30.870.10:FF:000004">
    <property type="entry name" value="protein FAM83H isoform X2"/>
    <property type="match status" value="1"/>
</dbReference>
<dbReference type="GeneTree" id="ENSGT00940000161572"/>
<evidence type="ECO:0000256" key="4">
    <source>
        <dbReference type="SAM" id="MobiDB-lite"/>
    </source>
</evidence>
<name>A0A8C0I3K6_BALMU</name>
<dbReference type="InterPro" id="IPR012461">
    <property type="entry name" value="SACK1"/>
</dbReference>
<gene>
    <name evidence="6" type="primary">FAM83E</name>
</gene>
<dbReference type="GO" id="GO:0019901">
    <property type="term" value="F:protein kinase binding"/>
    <property type="evidence" value="ECO:0007669"/>
    <property type="project" value="Ensembl"/>
</dbReference>
<dbReference type="GO" id="GO:0007165">
    <property type="term" value="P:signal transduction"/>
    <property type="evidence" value="ECO:0007669"/>
    <property type="project" value="TreeGrafter"/>
</dbReference>
<accession>A0A8C0I3K6</accession>
<dbReference type="PANTHER" id="PTHR16181">
    <property type="entry name" value="PROTEIN FAM83A-RELATED"/>
    <property type="match status" value="1"/>
</dbReference>
<evidence type="ECO:0000256" key="2">
    <source>
        <dbReference type="ARBA" id="ARBA00006937"/>
    </source>
</evidence>
<proteinExistence type="inferred from homology"/>
<comment type="subcellular location">
    <subcellularLocation>
        <location evidence="1">Cytoplasm</location>
    </subcellularLocation>
</comment>
<comment type="similarity">
    <text evidence="2">Belongs to the FAM83 family.</text>
</comment>
<evidence type="ECO:0000256" key="1">
    <source>
        <dbReference type="ARBA" id="ARBA00004496"/>
    </source>
</evidence>
<sequence length="488" mass="52944">MAASQLAALEGVESGAGQLPLTEATPSFLYSEGQRLALEALLSQGAEAFEACVQREGLRPFLSGDELRGLVATAEDWTAAKQEPSRAAEGATATDGDLGSLTYWPGHSEEPVPMLRLGWPEDSAWKGITRAQLYTQPPGEGQPSLKELVRQEIQAAHKLVAVVMDIFTDPDLLSDLVNAATRRWVPVYLLLDRQQLPAFLTLAQQLGVNPWATENLDIRVVRGCSFQSRWRRQVSGNVREKFVLLDGERVISGSYSFTWSDSRLHRGLVTLLTGEIADAFSREFRTLYAASWPLPPAPTPGPFVRALGGLQLAYSPHRVARRCSVAPSPPPLPDGSLAHRLAACRVSLAKPGPALSDILRSVQRARTPSGPLAQPSRSLWDLSRLSQLSGSSDGDNELKKPWGSKDTPAKALMRQRGAGGAPGGEADSGPLARFQPRGGPLPLIPARRLHYLSPTRRQFGEDAACKLPEPRGVRQPDRAAQPGLRGWR</sequence>
<protein>
    <submittedName>
        <fullName evidence="6">Family with sequence similarity 83 member E</fullName>
    </submittedName>
</protein>
<feature type="domain" description="Scaffolding anchor of CK1" evidence="5">
    <location>
        <begin position="20"/>
        <end position="293"/>
    </location>
</feature>
<organism evidence="6">
    <name type="scientific">Balaenoptera musculus</name>
    <name type="common">Blue whale</name>
    <dbReference type="NCBI Taxonomy" id="9771"/>
    <lineage>
        <taxon>Eukaryota</taxon>
        <taxon>Metazoa</taxon>
        <taxon>Chordata</taxon>
        <taxon>Craniata</taxon>
        <taxon>Vertebrata</taxon>
        <taxon>Euteleostomi</taxon>
        <taxon>Mammalia</taxon>
        <taxon>Eutheria</taxon>
        <taxon>Laurasiatheria</taxon>
        <taxon>Artiodactyla</taxon>
        <taxon>Whippomorpha</taxon>
        <taxon>Cetacea</taxon>
        <taxon>Mysticeti</taxon>
        <taxon>Balaenopteridae</taxon>
        <taxon>Balaenoptera</taxon>
    </lineage>
</organism>
<dbReference type="Pfam" id="PF07894">
    <property type="entry name" value="SACK1"/>
    <property type="match status" value="1"/>
</dbReference>
<reference evidence="6" key="1">
    <citation type="submission" date="2023-09" db="UniProtKB">
        <authorList>
            <consortium name="Ensembl"/>
        </authorList>
    </citation>
    <scope>IDENTIFICATION</scope>
</reference>
<dbReference type="InterPro" id="IPR050944">
    <property type="entry name" value="FAM83"/>
</dbReference>
<dbReference type="GO" id="GO:0005737">
    <property type="term" value="C:cytoplasm"/>
    <property type="evidence" value="ECO:0007669"/>
    <property type="project" value="UniProtKB-SubCell"/>
</dbReference>
<feature type="region of interest" description="Disordered" evidence="4">
    <location>
        <begin position="389"/>
        <end position="440"/>
    </location>
</feature>
<dbReference type="OMA" id="TYWPGRS"/>
<dbReference type="PANTHER" id="PTHR16181:SF29">
    <property type="entry name" value="PROTEIN FAM83A-RELATED"/>
    <property type="match status" value="1"/>
</dbReference>
<keyword evidence="3" id="KW-0963">Cytoplasm</keyword>
<dbReference type="SUPFAM" id="SSF56024">
    <property type="entry name" value="Phospholipase D/nuclease"/>
    <property type="match status" value="1"/>
</dbReference>